<evidence type="ECO:0000256" key="4">
    <source>
        <dbReference type="PROSITE-ProRule" id="PRU00335"/>
    </source>
</evidence>
<dbReference type="InterPro" id="IPR001647">
    <property type="entry name" value="HTH_TetR"/>
</dbReference>
<dbReference type="Gene3D" id="1.10.357.10">
    <property type="entry name" value="Tetracycline Repressor, domain 2"/>
    <property type="match status" value="1"/>
</dbReference>
<dbReference type="SUPFAM" id="SSF46689">
    <property type="entry name" value="Homeodomain-like"/>
    <property type="match status" value="1"/>
</dbReference>
<evidence type="ECO:0000313" key="7">
    <source>
        <dbReference type="Proteomes" id="UP001156441"/>
    </source>
</evidence>
<dbReference type="EMBL" id="JAFFZE010000017">
    <property type="protein sequence ID" value="MCT2586265.1"/>
    <property type="molecule type" value="Genomic_DNA"/>
</dbReference>
<proteinExistence type="predicted"/>
<evidence type="ECO:0000256" key="3">
    <source>
        <dbReference type="ARBA" id="ARBA00023163"/>
    </source>
</evidence>
<dbReference type="InterPro" id="IPR025996">
    <property type="entry name" value="MT1864/Rv1816-like_C"/>
</dbReference>
<dbReference type="PROSITE" id="PS50977">
    <property type="entry name" value="HTH_TETR_2"/>
    <property type="match status" value="1"/>
</dbReference>
<dbReference type="InterPro" id="IPR009057">
    <property type="entry name" value="Homeodomain-like_sf"/>
</dbReference>
<name>A0ABT2JEH4_9PSEU</name>
<evidence type="ECO:0000256" key="1">
    <source>
        <dbReference type="ARBA" id="ARBA00023015"/>
    </source>
</evidence>
<evidence type="ECO:0000256" key="2">
    <source>
        <dbReference type="ARBA" id="ARBA00023125"/>
    </source>
</evidence>
<protein>
    <submittedName>
        <fullName evidence="6">TetR/AcrR family transcriptional regulator</fullName>
    </submittedName>
</protein>
<reference evidence="6 7" key="1">
    <citation type="submission" date="2021-02" db="EMBL/GenBank/DDBJ databases">
        <title>Actinophytocola xerophila sp. nov., isolated from soil of cotton cropping field.</title>
        <authorList>
            <person name="Huang R."/>
            <person name="Chen X."/>
            <person name="Ge X."/>
            <person name="Liu W."/>
        </authorList>
    </citation>
    <scope>NUCLEOTIDE SEQUENCE [LARGE SCALE GENOMIC DNA]</scope>
    <source>
        <strain evidence="6 7">S1-96</strain>
    </source>
</reference>
<keyword evidence="1" id="KW-0805">Transcription regulation</keyword>
<evidence type="ECO:0000259" key="5">
    <source>
        <dbReference type="PROSITE" id="PS50977"/>
    </source>
</evidence>
<dbReference type="InterPro" id="IPR036271">
    <property type="entry name" value="Tet_transcr_reg_TetR-rel_C_sf"/>
</dbReference>
<dbReference type="InterPro" id="IPR050109">
    <property type="entry name" value="HTH-type_TetR-like_transc_reg"/>
</dbReference>
<organism evidence="6 7">
    <name type="scientific">Actinophytocola gossypii</name>
    <dbReference type="NCBI Taxonomy" id="2812003"/>
    <lineage>
        <taxon>Bacteria</taxon>
        <taxon>Bacillati</taxon>
        <taxon>Actinomycetota</taxon>
        <taxon>Actinomycetes</taxon>
        <taxon>Pseudonocardiales</taxon>
        <taxon>Pseudonocardiaceae</taxon>
    </lineage>
</organism>
<keyword evidence="2 4" id="KW-0238">DNA-binding</keyword>
<dbReference type="PANTHER" id="PTHR30055">
    <property type="entry name" value="HTH-TYPE TRANSCRIPTIONAL REGULATOR RUTR"/>
    <property type="match status" value="1"/>
</dbReference>
<comment type="caution">
    <text evidence="6">The sequence shown here is derived from an EMBL/GenBank/DDBJ whole genome shotgun (WGS) entry which is preliminary data.</text>
</comment>
<keyword evidence="7" id="KW-1185">Reference proteome</keyword>
<accession>A0ABT2JEH4</accession>
<feature type="DNA-binding region" description="H-T-H motif" evidence="4">
    <location>
        <begin position="32"/>
        <end position="51"/>
    </location>
</feature>
<dbReference type="SUPFAM" id="SSF48498">
    <property type="entry name" value="Tetracyclin repressor-like, C-terminal domain"/>
    <property type="match status" value="1"/>
</dbReference>
<sequence length="217" mass="23837">MDRRQQYREQTRQEAKRIALDQLAEHGTAGISVNAIGKRMGVTGPALYRYFANRDALLTELISDGYLDLADTAETAVAAGTTPAERLRNAAHAIRAWALDAPHRYLLLFGTPVPGYEAPAHTLDAANRVMAALLTAAGEDTSAGAEEPLDRQLAGWGERMGNHGHTPRQLHWALTVWTRLHGLLSLEVADQFRHSGLDPDLLFHAEVEALVACWESR</sequence>
<feature type="domain" description="HTH tetR-type" evidence="5">
    <location>
        <begin position="9"/>
        <end position="69"/>
    </location>
</feature>
<dbReference type="PANTHER" id="PTHR30055:SF243">
    <property type="entry name" value="HTH-TYPE TRANSCRIPTIONAL REGULATOR RV1816"/>
    <property type="match status" value="1"/>
</dbReference>
<dbReference type="Proteomes" id="UP001156441">
    <property type="component" value="Unassembled WGS sequence"/>
</dbReference>
<dbReference type="RefSeq" id="WP_260194054.1">
    <property type="nucleotide sequence ID" value="NZ_JAFFZE010000017.1"/>
</dbReference>
<keyword evidence="3" id="KW-0804">Transcription</keyword>
<dbReference type="Pfam" id="PF00440">
    <property type="entry name" value="TetR_N"/>
    <property type="match status" value="1"/>
</dbReference>
<evidence type="ECO:0000313" key="6">
    <source>
        <dbReference type="EMBL" id="MCT2586265.1"/>
    </source>
</evidence>
<gene>
    <name evidence="6" type="ORF">JT362_24405</name>
</gene>
<dbReference type="Pfam" id="PF13305">
    <property type="entry name" value="TetR_C_33"/>
    <property type="match status" value="1"/>
</dbReference>